<proteinExistence type="predicted"/>
<accession>S9NYE7</accession>
<reference evidence="2" key="1">
    <citation type="submission" date="2013-05" db="EMBL/GenBank/DDBJ databases">
        <title>Genome assembly of Cystobacter fuscus DSM 2262.</title>
        <authorList>
            <person name="Sharma G."/>
            <person name="Khatri I."/>
            <person name="Kaur C."/>
            <person name="Mayilraj S."/>
            <person name="Subramanian S."/>
        </authorList>
    </citation>
    <scope>NUCLEOTIDE SEQUENCE [LARGE SCALE GENOMIC DNA]</scope>
    <source>
        <strain evidence="2">DSM 2262</strain>
    </source>
</reference>
<dbReference type="EMBL" id="ANAH02000067">
    <property type="protein sequence ID" value="EPX55916.1"/>
    <property type="molecule type" value="Genomic_DNA"/>
</dbReference>
<evidence type="ECO:0008006" key="4">
    <source>
        <dbReference type="Google" id="ProtNLM"/>
    </source>
</evidence>
<comment type="caution">
    <text evidence="2">The sequence shown here is derived from an EMBL/GenBank/DDBJ whole genome shotgun (WGS) entry which is preliminary data.</text>
</comment>
<dbReference type="Proteomes" id="UP000011682">
    <property type="component" value="Unassembled WGS sequence"/>
</dbReference>
<protein>
    <recommendedName>
        <fullName evidence="4">SH3b domain-containing protein</fullName>
    </recommendedName>
</protein>
<evidence type="ECO:0000313" key="2">
    <source>
        <dbReference type="EMBL" id="EPX55916.1"/>
    </source>
</evidence>
<dbReference type="Gene3D" id="2.30.30.40">
    <property type="entry name" value="SH3 Domains"/>
    <property type="match status" value="1"/>
</dbReference>
<evidence type="ECO:0000313" key="3">
    <source>
        <dbReference type="Proteomes" id="UP000011682"/>
    </source>
</evidence>
<gene>
    <name evidence="2" type="ORF">D187_008171</name>
</gene>
<sequence>MLTALLAVLLLQAPESPPELKAEHCGGSGWCTLGPIPLMPERASATGDTLVANGKGSGILSLWWNGAWRDTLDTGLGAMRRLRLVESRRGQVQLFACDAERCLQAEVKAGRMGALSRVPEESVPPEPVAEQPVTDKSGALQVFSPRPGVRFFFEDGTFGVEVKGQRQKHPAVSKARFTGKFQEVFGGGRGEPLWLTVGGHVLRLTTTEAQPLGVIDQPAFPRVQPCLRVSMRGDPHRPFALCHGFDVETLSRFDGERWQVLSSPFMNGRTQPLVAVGEGCAPCIVLPDAFRWRTKAGRWRTLRPPAPPPEARSLHRFLRAGIDASGRPHFTSQLGEYRHTGQTWRRVGEGLPEDDSPPPEHPPCNATGCLKKEGNTLSWRPMGSDTWRPLSPPPALLGPHPDGGEAECLGALADGEFAFVFGALLVRGTPARGWRTERLPASVWDCGFEEGPETLYLYSQSGSYFFTQEKDSAPRVVPEGTWARVTGVTADDVLRVREVPDWRALEVGALSSAACVREVRRRTVPSKEVWAEVDTADGQRGWVNQRYLSAADGTCAPPASGGD</sequence>
<dbReference type="RefSeq" id="WP_002631302.1">
    <property type="nucleotide sequence ID" value="NZ_ANAH02000067.1"/>
</dbReference>
<evidence type="ECO:0000256" key="1">
    <source>
        <dbReference type="SAM" id="MobiDB-lite"/>
    </source>
</evidence>
<organism evidence="2 3">
    <name type="scientific">Cystobacter fuscus (strain ATCC 25194 / DSM 2262 / NBRC 100088 / M29)</name>
    <dbReference type="NCBI Taxonomy" id="1242864"/>
    <lineage>
        <taxon>Bacteria</taxon>
        <taxon>Pseudomonadati</taxon>
        <taxon>Myxococcota</taxon>
        <taxon>Myxococcia</taxon>
        <taxon>Myxococcales</taxon>
        <taxon>Cystobacterineae</taxon>
        <taxon>Archangiaceae</taxon>
        <taxon>Cystobacter</taxon>
    </lineage>
</organism>
<name>S9NYE7_CYSF2</name>
<feature type="region of interest" description="Disordered" evidence="1">
    <location>
        <begin position="347"/>
        <end position="368"/>
    </location>
</feature>
<dbReference type="OrthoDB" id="5489750at2"/>
<keyword evidence="3" id="KW-1185">Reference proteome</keyword>
<dbReference type="AlphaFoldDB" id="S9NYE7"/>